<reference evidence="3 4" key="1">
    <citation type="submission" date="2020-02" db="EMBL/GenBank/DDBJ databases">
        <authorList>
            <person name="Ferguson B K."/>
        </authorList>
    </citation>
    <scope>NUCLEOTIDE SEQUENCE [LARGE SCALE GENOMIC DNA]</scope>
</reference>
<feature type="region of interest" description="Disordered" evidence="2">
    <location>
        <begin position="391"/>
        <end position="418"/>
    </location>
</feature>
<dbReference type="Proteomes" id="UP000479190">
    <property type="component" value="Unassembled WGS sequence"/>
</dbReference>
<dbReference type="EMBL" id="CADCXV010001460">
    <property type="protein sequence ID" value="CAB0044517.1"/>
    <property type="molecule type" value="Genomic_DNA"/>
</dbReference>
<accession>A0A6H5J7G0</accession>
<feature type="compositionally biased region" description="Basic and acidic residues" evidence="2">
    <location>
        <begin position="400"/>
        <end position="418"/>
    </location>
</feature>
<organism evidence="3 4">
    <name type="scientific">Trichogramma brassicae</name>
    <dbReference type="NCBI Taxonomy" id="86971"/>
    <lineage>
        <taxon>Eukaryota</taxon>
        <taxon>Metazoa</taxon>
        <taxon>Ecdysozoa</taxon>
        <taxon>Arthropoda</taxon>
        <taxon>Hexapoda</taxon>
        <taxon>Insecta</taxon>
        <taxon>Pterygota</taxon>
        <taxon>Neoptera</taxon>
        <taxon>Endopterygota</taxon>
        <taxon>Hymenoptera</taxon>
        <taxon>Apocrita</taxon>
        <taxon>Proctotrupomorpha</taxon>
        <taxon>Chalcidoidea</taxon>
        <taxon>Trichogrammatidae</taxon>
        <taxon>Trichogramma</taxon>
    </lineage>
</organism>
<keyword evidence="4" id="KW-1185">Reference proteome</keyword>
<evidence type="ECO:0000313" key="4">
    <source>
        <dbReference type="Proteomes" id="UP000479190"/>
    </source>
</evidence>
<evidence type="ECO:0000313" key="3">
    <source>
        <dbReference type="EMBL" id="CAB0044517.1"/>
    </source>
</evidence>
<dbReference type="AlphaFoldDB" id="A0A6H5J7G0"/>
<evidence type="ECO:0000256" key="2">
    <source>
        <dbReference type="SAM" id="MobiDB-lite"/>
    </source>
</evidence>
<feature type="region of interest" description="Disordered" evidence="2">
    <location>
        <begin position="515"/>
        <end position="545"/>
    </location>
</feature>
<keyword evidence="1" id="KW-0175">Coiled coil</keyword>
<feature type="compositionally biased region" description="Polar residues" evidence="2">
    <location>
        <begin position="7"/>
        <end position="21"/>
    </location>
</feature>
<protein>
    <submittedName>
        <fullName evidence="3">Uncharacterized protein</fullName>
    </submittedName>
</protein>
<sequence>MKKLLSTMPTRSAQGDAASATSTSQLIDSRCQTKSLCNVTNARRRASKLRMINVHCHRCAKYHSIYTPLSWRLSHSGIRFSEKVHFHRENDHQMCQAKYLEKLAAASIGRDISYIYLDGEFCAAQNLVVDDYEKKLRSGSSSNTNSSSSNPPLENKFSSLCDSLPGDSQRKKGHIGGFHARLAAAAAATHRRAGHPWQRSRARSNITTAPTSTPTTIACALRFASADARESFLAAASQFQRLPISKILIYVYAYTHSKVEHEPSEPAERAASRGATRPLQEVNSASVCRGIYNVLLESLRQRQRKKAESSAVQCGVKKNGSRRRWFSRRVPPHAVVSPADEAAVQATGRVRLAEAGLSALLPAGAGPALSSPRVERPTAHVAQRRRQADHRFQAATHQGRGCDRARIPDHDRGNAHNLTDTKRRDAVVIFLLLVLLMVMDYVRSQIKSARKEQAIQAEIDELEERKASIMQKIEEQLAKQEELRAKLAALERERSFYQHIDERIEYAIADLDNQMSDGGGGGARLDSSDDSTRWPSGRREDERNL</sequence>
<feature type="coiled-coil region" evidence="1">
    <location>
        <begin position="452"/>
        <end position="500"/>
    </location>
</feature>
<evidence type="ECO:0000256" key="1">
    <source>
        <dbReference type="SAM" id="Coils"/>
    </source>
</evidence>
<gene>
    <name evidence="3" type="ORF">TBRA_LOCUS16105</name>
</gene>
<feature type="compositionally biased region" description="Basic and acidic residues" evidence="2">
    <location>
        <begin position="526"/>
        <end position="545"/>
    </location>
</feature>
<proteinExistence type="predicted"/>
<name>A0A6H5J7G0_9HYME</name>
<feature type="region of interest" description="Disordered" evidence="2">
    <location>
        <begin position="1"/>
        <end position="21"/>
    </location>
</feature>